<reference evidence="2 3" key="1">
    <citation type="journal article" date="2019" name="Commun. Biol.">
        <title>The bagworm genome reveals a unique fibroin gene that provides high tensile strength.</title>
        <authorList>
            <person name="Kono N."/>
            <person name="Nakamura H."/>
            <person name="Ohtoshi R."/>
            <person name="Tomita M."/>
            <person name="Numata K."/>
            <person name="Arakawa K."/>
        </authorList>
    </citation>
    <scope>NUCLEOTIDE SEQUENCE [LARGE SCALE GENOMIC DNA]</scope>
</reference>
<evidence type="ECO:0000313" key="3">
    <source>
        <dbReference type="Proteomes" id="UP000299102"/>
    </source>
</evidence>
<organism evidence="2 3">
    <name type="scientific">Eumeta variegata</name>
    <name type="common">Bagworm moth</name>
    <name type="synonym">Eumeta japonica</name>
    <dbReference type="NCBI Taxonomy" id="151549"/>
    <lineage>
        <taxon>Eukaryota</taxon>
        <taxon>Metazoa</taxon>
        <taxon>Ecdysozoa</taxon>
        <taxon>Arthropoda</taxon>
        <taxon>Hexapoda</taxon>
        <taxon>Insecta</taxon>
        <taxon>Pterygota</taxon>
        <taxon>Neoptera</taxon>
        <taxon>Endopterygota</taxon>
        <taxon>Lepidoptera</taxon>
        <taxon>Glossata</taxon>
        <taxon>Ditrysia</taxon>
        <taxon>Tineoidea</taxon>
        <taxon>Psychidae</taxon>
        <taxon>Oiketicinae</taxon>
        <taxon>Eumeta</taxon>
    </lineage>
</organism>
<dbReference type="AlphaFoldDB" id="A0A4C1VT89"/>
<accession>A0A4C1VT89</accession>
<proteinExistence type="predicted"/>
<name>A0A4C1VT89_EUMVA</name>
<evidence type="ECO:0000313" key="2">
    <source>
        <dbReference type="EMBL" id="GBP41921.1"/>
    </source>
</evidence>
<evidence type="ECO:0000256" key="1">
    <source>
        <dbReference type="SAM" id="MobiDB-lite"/>
    </source>
</evidence>
<sequence>MIQVENVKQQTMQNGSVSKKNNHVASSTAGVFCSRVECGATAAGRDSTPQRARSRIDTGAPQQNIARLRTAFGDEAPCETTIYHYFDNASGALWQIQATHGV</sequence>
<keyword evidence="3" id="KW-1185">Reference proteome</keyword>
<feature type="region of interest" description="Disordered" evidence="1">
    <location>
        <begin position="1"/>
        <end position="22"/>
    </location>
</feature>
<dbReference type="Proteomes" id="UP000299102">
    <property type="component" value="Unassembled WGS sequence"/>
</dbReference>
<comment type="caution">
    <text evidence="2">The sequence shown here is derived from an EMBL/GenBank/DDBJ whole genome shotgun (WGS) entry which is preliminary data.</text>
</comment>
<protein>
    <submittedName>
        <fullName evidence="2">Uncharacterized protein</fullName>
    </submittedName>
</protein>
<dbReference type="EMBL" id="BGZK01000408">
    <property type="protein sequence ID" value="GBP41921.1"/>
    <property type="molecule type" value="Genomic_DNA"/>
</dbReference>
<gene>
    <name evidence="2" type="ORF">EVAR_31684_1</name>
</gene>